<feature type="transmembrane region" description="Helical" evidence="1">
    <location>
        <begin position="81"/>
        <end position="99"/>
    </location>
</feature>
<keyword evidence="1" id="KW-1133">Transmembrane helix</keyword>
<evidence type="ECO:0000313" key="3">
    <source>
        <dbReference type="Proteomes" id="UP000199180"/>
    </source>
</evidence>
<keyword evidence="1" id="KW-0472">Membrane</keyword>
<dbReference type="AlphaFoldDB" id="A0A1I0J229"/>
<organism evidence="2 3">
    <name type="scientific">Paracoccus homiensis</name>
    <dbReference type="NCBI Taxonomy" id="364199"/>
    <lineage>
        <taxon>Bacteria</taxon>
        <taxon>Pseudomonadati</taxon>
        <taxon>Pseudomonadota</taxon>
        <taxon>Alphaproteobacteria</taxon>
        <taxon>Rhodobacterales</taxon>
        <taxon>Paracoccaceae</taxon>
        <taxon>Paracoccus</taxon>
    </lineage>
</organism>
<keyword evidence="1" id="KW-0812">Transmembrane</keyword>
<accession>A0A1I0J229</accession>
<gene>
    <name evidence="2" type="ORF">SAMN04489858_12077</name>
</gene>
<keyword evidence="3" id="KW-1185">Reference proteome</keyword>
<feature type="transmembrane region" description="Helical" evidence="1">
    <location>
        <begin position="105"/>
        <end position="123"/>
    </location>
</feature>
<feature type="transmembrane region" description="Helical" evidence="1">
    <location>
        <begin position="13"/>
        <end position="31"/>
    </location>
</feature>
<dbReference type="Proteomes" id="UP000199180">
    <property type="component" value="Unassembled WGS sequence"/>
</dbReference>
<evidence type="ECO:0000256" key="1">
    <source>
        <dbReference type="SAM" id="Phobius"/>
    </source>
</evidence>
<dbReference type="EMBL" id="FOHO01000020">
    <property type="protein sequence ID" value="SEU03544.1"/>
    <property type="molecule type" value="Genomic_DNA"/>
</dbReference>
<feature type="transmembrane region" description="Helical" evidence="1">
    <location>
        <begin position="51"/>
        <end position="69"/>
    </location>
</feature>
<evidence type="ECO:0000313" key="2">
    <source>
        <dbReference type="EMBL" id="SEU03544.1"/>
    </source>
</evidence>
<sequence length="140" mass="15827">MIPMQHRPLQWDFAIRIMAASALFWLGMAITPDPLGPSVYGHMAQNVEAEAWAAGFLGASLMVLYGCHINGRWRWSPVLRIAGYVILTVLFLLLTYSSFSAPSGVVIWSWTLPCFVWPCVRFLRLNIIDAGRRWRGRDGC</sequence>
<proteinExistence type="predicted"/>
<name>A0A1I0J229_9RHOB</name>
<protein>
    <submittedName>
        <fullName evidence="2">Uncharacterized protein</fullName>
    </submittedName>
</protein>
<reference evidence="2 3" key="1">
    <citation type="submission" date="2016-10" db="EMBL/GenBank/DDBJ databases">
        <authorList>
            <person name="de Groot N.N."/>
        </authorList>
    </citation>
    <scope>NUCLEOTIDE SEQUENCE [LARGE SCALE GENOMIC DNA]</scope>
    <source>
        <strain evidence="2 3">DSM 17862</strain>
    </source>
</reference>
<dbReference type="STRING" id="364199.SAMN04489858_12077"/>